<organism evidence="2 3">
    <name type="scientific">Tuber aestivum</name>
    <name type="common">summer truffle</name>
    <dbReference type="NCBI Taxonomy" id="59557"/>
    <lineage>
        <taxon>Eukaryota</taxon>
        <taxon>Fungi</taxon>
        <taxon>Dikarya</taxon>
        <taxon>Ascomycota</taxon>
        <taxon>Pezizomycotina</taxon>
        <taxon>Pezizomycetes</taxon>
        <taxon>Pezizales</taxon>
        <taxon>Tuberaceae</taxon>
        <taxon>Tuber</taxon>
    </lineage>
</organism>
<dbReference type="PANTHER" id="PTHR21377:SF0">
    <property type="entry name" value="PROTEIN FAM210B, MITOCHONDRIAL"/>
    <property type="match status" value="1"/>
</dbReference>
<dbReference type="EMBL" id="LN890999">
    <property type="protein sequence ID" value="CUS12209.1"/>
    <property type="molecule type" value="Genomic_DNA"/>
</dbReference>
<gene>
    <name evidence="2" type="ORF">GSTUAT00003721001</name>
</gene>
<protein>
    <recommendedName>
        <fullName evidence="1">DUF1279 domain-containing protein</fullName>
    </recommendedName>
</protein>
<dbReference type="InterPro" id="IPR045866">
    <property type="entry name" value="FAM210A/B-like"/>
</dbReference>
<dbReference type="GO" id="GO:0005739">
    <property type="term" value="C:mitochondrion"/>
    <property type="evidence" value="ECO:0007669"/>
    <property type="project" value="TreeGrafter"/>
</dbReference>
<name>A0A292PXC5_9PEZI</name>
<evidence type="ECO:0000313" key="2">
    <source>
        <dbReference type="EMBL" id="CUS12209.1"/>
    </source>
</evidence>
<proteinExistence type="predicted"/>
<dbReference type="AlphaFoldDB" id="A0A292PXC5"/>
<evidence type="ECO:0000259" key="1">
    <source>
        <dbReference type="Pfam" id="PF06916"/>
    </source>
</evidence>
<keyword evidence="3" id="KW-1185">Reference proteome</keyword>
<dbReference type="InterPro" id="IPR009688">
    <property type="entry name" value="FAM210A/B-like_dom"/>
</dbReference>
<dbReference type="Proteomes" id="UP001412239">
    <property type="component" value="Unassembled WGS sequence"/>
</dbReference>
<reference evidence="2" key="1">
    <citation type="submission" date="2015-10" db="EMBL/GenBank/DDBJ databases">
        <authorList>
            <person name="Regsiter A."/>
            <person name="william w."/>
        </authorList>
    </citation>
    <scope>NUCLEOTIDE SEQUENCE</scope>
    <source>
        <strain evidence="2">Montdore</strain>
    </source>
</reference>
<sequence>MASRTLHHLLRRWQLPNLPLRARPTHKPTALFCNLRQPLRQSFSTAKTIPPPPPAGPTTLSARLKHLSREYGYSALGVYLLLSALDFPFCFLAVRYLGTEKISKLEASVIGFVEPYWVSLRSAVGYPPAPVPVGGGGMEVEEKGGQEAVHDAMGEAGEAASIWTVLALAYAVHKSFIFIRVPLTAAVTPKVVKVLRGWGWDIGRKGGTKEAVKRAR</sequence>
<dbReference type="Pfam" id="PF06916">
    <property type="entry name" value="FAM210A-B_dom"/>
    <property type="match status" value="1"/>
</dbReference>
<dbReference type="PANTHER" id="PTHR21377">
    <property type="entry name" value="PROTEIN FAM210B, MITOCHONDRIAL"/>
    <property type="match status" value="1"/>
</dbReference>
<accession>A0A292PXC5</accession>
<feature type="domain" description="DUF1279" evidence="1">
    <location>
        <begin position="63"/>
        <end position="189"/>
    </location>
</feature>
<evidence type="ECO:0000313" key="3">
    <source>
        <dbReference type="Proteomes" id="UP001412239"/>
    </source>
</evidence>